<proteinExistence type="predicted"/>
<reference evidence="2" key="1">
    <citation type="journal article" date="2014" name="Proc. Natl. Acad. Sci. U.S.A.">
        <title>Extensive sampling of basidiomycete genomes demonstrates inadequacy of the white-rot/brown-rot paradigm for wood decay fungi.</title>
        <authorList>
            <person name="Riley R."/>
            <person name="Salamov A.A."/>
            <person name="Brown D.W."/>
            <person name="Nagy L.G."/>
            <person name="Floudas D."/>
            <person name="Held B.W."/>
            <person name="Levasseur A."/>
            <person name="Lombard V."/>
            <person name="Morin E."/>
            <person name="Otillar R."/>
            <person name="Lindquist E.A."/>
            <person name="Sun H."/>
            <person name="LaButti K.M."/>
            <person name="Schmutz J."/>
            <person name="Jabbour D."/>
            <person name="Luo H."/>
            <person name="Baker S.E."/>
            <person name="Pisabarro A.G."/>
            <person name="Walton J.D."/>
            <person name="Blanchette R.A."/>
            <person name="Henrissat B."/>
            <person name="Martin F."/>
            <person name="Cullen D."/>
            <person name="Hibbett D.S."/>
            <person name="Grigoriev I.V."/>
        </authorList>
    </citation>
    <scope>NUCLEOTIDE SEQUENCE [LARGE SCALE GENOMIC DNA]</scope>
    <source>
        <strain evidence="2">FD-172 SS1</strain>
    </source>
</reference>
<name>A0A067MPN0_BOTB1</name>
<dbReference type="OrthoDB" id="3269353at2759"/>
<evidence type="ECO:0000313" key="1">
    <source>
        <dbReference type="EMBL" id="KDQ17708.1"/>
    </source>
</evidence>
<keyword evidence="2" id="KW-1185">Reference proteome</keyword>
<dbReference type="Proteomes" id="UP000027195">
    <property type="component" value="Unassembled WGS sequence"/>
</dbReference>
<evidence type="ECO:0000313" key="2">
    <source>
        <dbReference type="Proteomes" id="UP000027195"/>
    </source>
</evidence>
<protein>
    <submittedName>
        <fullName evidence="1">Uncharacterized protein</fullName>
    </submittedName>
</protein>
<dbReference type="AlphaFoldDB" id="A0A067MPN0"/>
<sequence length="444" mass="49435">MHDWKFRPSPSPLIVPPVSWDLINRGPSASRIDIFRLLSLASLALNLRFVHLAAIQPSHIFNMQFIKAIFVLSHTRQVPRRALWTKFYSVLERTATPPVWAHAHSACIKSIIDLKALAPKIPSDRSGYPWFELYPAVQATSEKAVKATSSEEPFVARPVDRTGYPFFELYPAVAKPSDRSGYPWFELYPAIQVTPEIFKVAPFEESFVAQPVDRTGYPLFELYPAVVKAEAKEAQAITSEAHAAPEVIDRSGYPYFELYPAVAKIKEKNVQLITYEETAAAPVIDRSGYPHFELYPAIVKVDRTGYPFFELYPAVEKVEDAAAPGSLVAPSQSEALAATVSATPTSNLRAPSLHESSEHTNCMSISLLYRYPGFAIRKTMYPLMSQSCRSKEAAKSSVEAAIYVLFAIEIAKVTACYNIIRDAVTFAITFVAKASPKLKAHEQI</sequence>
<dbReference type="EMBL" id="KL198023">
    <property type="protein sequence ID" value="KDQ17708.1"/>
    <property type="molecule type" value="Genomic_DNA"/>
</dbReference>
<dbReference type="STRING" id="930990.A0A067MPN0"/>
<dbReference type="HOGENOM" id="CLU_616751_0_0_1"/>
<gene>
    <name evidence="1" type="ORF">BOTBODRAFT_185801</name>
</gene>
<organism evidence="1 2">
    <name type="scientific">Botryobasidium botryosum (strain FD-172 SS1)</name>
    <dbReference type="NCBI Taxonomy" id="930990"/>
    <lineage>
        <taxon>Eukaryota</taxon>
        <taxon>Fungi</taxon>
        <taxon>Dikarya</taxon>
        <taxon>Basidiomycota</taxon>
        <taxon>Agaricomycotina</taxon>
        <taxon>Agaricomycetes</taxon>
        <taxon>Cantharellales</taxon>
        <taxon>Botryobasidiaceae</taxon>
        <taxon>Botryobasidium</taxon>
    </lineage>
</organism>
<dbReference type="InParanoid" id="A0A067MPN0"/>
<accession>A0A067MPN0</accession>